<dbReference type="GO" id="GO:0007098">
    <property type="term" value="P:centrosome cycle"/>
    <property type="evidence" value="ECO:0007669"/>
    <property type="project" value="TreeGrafter"/>
</dbReference>
<feature type="compositionally biased region" description="Polar residues" evidence="1">
    <location>
        <begin position="485"/>
        <end position="495"/>
    </location>
</feature>
<protein>
    <recommendedName>
        <fullName evidence="2">PDZ domain-containing protein</fullName>
    </recommendedName>
</protein>
<dbReference type="EMBL" id="BGPR01001286">
    <property type="protein sequence ID" value="GBM50119.1"/>
    <property type="molecule type" value="Genomic_DNA"/>
</dbReference>
<dbReference type="AlphaFoldDB" id="A0A4Y2GBR2"/>
<feature type="region of interest" description="Disordered" evidence="1">
    <location>
        <begin position="92"/>
        <end position="253"/>
    </location>
</feature>
<dbReference type="OrthoDB" id="10058001at2759"/>
<feature type="region of interest" description="Disordered" evidence="1">
    <location>
        <begin position="479"/>
        <end position="522"/>
    </location>
</feature>
<proteinExistence type="predicted"/>
<evidence type="ECO:0000256" key="1">
    <source>
        <dbReference type="SAM" id="MobiDB-lite"/>
    </source>
</evidence>
<accession>A0A4Y2GBR2</accession>
<feature type="region of interest" description="Disordered" evidence="1">
    <location>
        <begin position="753"/>
        <end position="788"/>
    </location>
</feature>
<feature type="compositionally biased region" description="Basic and acidic residues" evidence="1">
    <location>
        <begin position="240"/>
        <end position="251"/>
    </location>
</feature>
<evidence type="ECO:0000313" key="3">
    <source>
        <dbReference type="EMBL" id="GBM50119.1"/>
    </source>
</evidence>
<dbReference type="SMART" id="SM00228">
    <property type="entry name" value="PDZ"/>
    <property type="match status" value="1"/>
</dbReference>
<dbReference type="Gene3D" id="2.30.42.10">
    <property type="match status" value="1"/>
</dbReference>
<dbReference type="SUPFAM" id="SSF50156">
    <property type="entry name" value="PDZ domain-like"/>
    <property type="match status" value="1"/>
</dbReference>
<feature type="compositionally biased region" description="Polar residues" evidence="1">
    <location>
        <begin position="185"/>
        <end position="195"/>
    </location>
</feature>
<dbReference type="Pfam" id="PF00595">
    <property type="entry name" value="PDZ"/>
    <property type="match status" value="1"/>
</dbReference>
<feature type="region of interest" description="Disordered" evidence="1">
    <location>
        <begin position="339"/>
        <end position="391"/>
    </location>
</feature>
<keyword evidence="4" id="KW-1185">Reference proteome</keyword>
<feature type="compositionally biased region" description="Low complexity" evidence="1">
    <location>
        <begin position="135"/>
        <end position="148"/>
    </location>
</feature>
<comment type="caution">
    <text evidence="3">The sequence shown here is derived from an EMBL/GenBank/DDBJ whole genome shotgun (WGS) entry which is preliminary data.</text>
</comment>
<feature type="compositionally biased region" description="Basic and acidic residues" evidence="1">
    <location>
        <begin position="116"/>
        <end position="132"/>
    </location>
</feature>
<sequence length="982" mass="108386">MSRPFRPFHLTDVPTHLKVRVALSPLFLGVFRREGGIHVFLHSHLDIPAGVSRQTTQERHVFPGIPLLKLPESIKEASPTCMDVAPCAKSRSFRQHRHGSLKGGAPVRRPPSPDSACEHDAEWVTGADHSDMSEEGTQSSSSSKDTSSLARRRLGESTVVKGPAGQDSDVDSGIVTCRKPGERIGSTSSADTDSSQESRRRIDYSPPIPKSELSKSRSHTGSLRVPRRSSGLTQSGGPVKGDHSALKECNRRPPTPLTVFPDSHHCVRFDEQLQLSEQNIRRSCRKLFATLYAQRFSYPNHQDNSFLHGRIHSGSTRLRSRTVPELELRQYSPLISDSYSKHERSYKENVGPLESRRSGSLSSASSRSVHKSVSDVSVSGKVTPSPSTLRYRHHMHHRFLMDSTDDAASHTNSTDSGLGSLRSSTHCTCHDRQSPNSTVSSSQSPSQCTCRCCSCAQHVPSKSQEGSPKLFKSSSCSTLPSVLSHQSRPQLTQFPPRTPLRKMTSHQTEERSKTPLQKTSSCSNLLDRTSNAFQVANVPVYNDNMVQVYARIASVIPDDFKTATSSQGGRRAKTLGRLRYATDNVHDALLRQSSTESPRVLGRKASIVQHSAISAITPESSACLTTTFKPQAPKSVDTVNDDATIRPASSTEIYSQIADSCVSESSEQKSIREIRTNSSQRPKSAGIVVPNCGPNPVYLKSALKKPTQSAMVHDMTNLESEVASKPSEVEYAVVDKSKKNRFASLPALNGITPTVTESEEKDPPVPPKKRLHKSDFSLYRSRSSSPKKGLLERMQALTKTARSALQKAFSTERIYRPEREERMEAKGLQRSRSFIKGLTGSFRKKKRKTRPPMAEVVAQASSNPEWDEHPLDPNSPIHVRGQLLQLNLDGSQVVELTKPASKPYGFFVARGRVRNSKGVFVSRMRDQETQKQLAGLLDIGDEILEIDGSNVKDADIMEVNSLMANKNTLLLTVLPYICRKDI</sequence>
<evidence type="ECO:0000313" key="4">
    <source>
        <dbReference type="Proteomes" id="UP000499080"/>
    </source>
</evidence>
<dbReference type="InterPro" id="IPR051741">
    <property type="entry name" value="PAR6_homolog"/>
</dbReference>
<reference evidence="3 4" key="1">
    <citation type="journal article" date="2019" name="Sci. Rep.">
        <title>Orb-weaving spider Araneus ventricosus genome elucidates the spidroin gene catalogue.</title>
        <authorList>
            <person name="Kono N."/>
            <person name="Nakamura H."/>
            <person name="Ohtoshi R."/>
            <person name="Moran D.A.P."/>
            <person name="Shinohara A."/>
            <person name="Yoshida Y."/>
            <person name="Fujiwara M."/>
            <person name="Mori M."/>
            <person name="Tomita M."/>
            <person name="Arakawa K."/>
        </authorList>
    </citation>
    <scope>NUCLEOTIDE SEQUENCE [LARGE SCALE GENOMIC DNA]</scope>
</reference>
<dbReference type="PANTHER" id="PTHR14102">
    <property type="entry name" value="PAR-6-RELATED"/>
    <property type="match status" value="1"/>
</dbReference>
<feature type="domain" description="PDZ" evidence="2">
    <location>
        <begin position="893"/>
        <end position="963"/>
    </location>
</feature>
<dbReference type="InterPro" id="IPR001478">
    <property type="entry name" value="PDZ"/>
</dbReference>
<organism evidence="3 4">
    <name type="scientific">Araneus ventricosus</name>
    <name type="common">Orbweaver spider</name>
    <name type="synonym">Epeira ventricosa</name>
    <dbReference type="NCBI Taxonomy" id="182803"/>
    <lineage>
        <taxon>Eukaryota</taxon>
        <taxon>Metazoa</taxon>
        <taxon>Ecdysozoa</taxon>
        <taxon>Arthropoda</taxon>
        <taxon>Chelicerata</taxon>
        <taxon>Arachnida</taxon>
        <taxon>Araneae</taxon>
        <taxon>Araneomorphae</taxon>
        <taxon>Entelegynae</taxon>
        <taxon>Araneoidea</taxon>
        <taxon>Araneidae</taxon>
        <taxon>Araneus</taxon>
    </lineage>
</organism>
<dbReference type="InterPro" id="IPR036034">
    <property type="entry name" value="PDZ_sf"/>
</dbReference>
<dbReference type="PROSITE" id="PS50106">
    <property type="entry name" value="PDZ"/>
    <property type="match status" value="1"/>
</dbReference>
<gene>
    <name evidence="3" type="ORF">AVEN_185503_1</name>
</gene>
<dbReference type="PANTHER" id="PTHR14102:SF11">
    <property type="entry name" value="LD29223P"/>
    <property type="match status" value="1"/>
</dbReference>
<evidence type="ECO:0000259" key="2">
    <source>
        <dbReference type="PROSITE" id="PS50106"/>
    </source>
</evidence>
<dbReference type="Proteomes" id="UP000499080">
    <property type="component" value="Unassembled WGS sequence"/>
</dbReference>
<feature type="compositionally biased region" description="Low complexity" evidence="1">
    <location>
        <begin position="358"/>
        <end position="367"/>
    </location>
</feature>
<name>A0A4Y2GBR2_ARAVE</name>